<feature type="region of interest" description="Disordered" evidence="1">
    <location>
        <begin position="115"/>
        <end position="160"/>
    </location>
</feature>
<name>A0AAN6TE77_9PEZI</name>
<dbReference type="EMBL" id="MU853341">
    <property type="protein sequence ID" value="KAK4112787.1"/>
    <property type="molecule type" value="Genomic_DNA"/>
</dbReference>
<feature type="compositionally biased region" description="Pro residues" evidence="1">
    <location>
        <begin position="144"/>
        <end position="153"/>
    </location>
</feature>
<comment type="caution">
    <text evidence="2">The sequence shown here is derived from an EMBL/GenBank/DDBJ whole genome shotgun (WGS) entry which is preliminary data.</text>
</comment>
<dbReference type="GeneID" id="89937463"/>
<reference evidence="2" key="2">
    <citation type="submission" date="2023-05" db="EMBL/GenBank/DDBJ databases">
        <authorList>
            <consortium name="Lawrence Berkeley National Laboratory"/>
            <person name="Steindorff A."/>
            <person name="Hensen N."/>
            <person name="Bonometti L."/>
            <person name="Westerberg I."/>
            <person name="Brannstrom I.O."/>
            <person name="Guillou S."/>
            <person name="Cros-Aarteil S."/>
            <person name="Calhoun S."/>
            <person name="Haridas S."/>
            <person name="Kuo A."/>
            <person name="Mondo S."/>
            <person name="Pangilinan J."/>
            <person name="Riley R."/>
            <person name="Labutti K."/>
            <person name="Andreopoulos B."/>
            <person name="Lipzen A."/>
            <person name="Chen C."/>
            <person name="Yanf M."/>
            <person name="Daum C."/>
            <person name="Ng V."/>
            <person name="Clum A."/>
            <person name="Ohm R."/>
            <person name="Martin F."/>
            <person name="Silar P."/>
            <person name="Natvig D."/>
            <person name="Lalanne C."/>
            <person name="Gautier V."/>
            <person name="Ament-Velasquez S.L."/>
            <person name="Kruys A."/>
            <person name="Hutchinson M.I."/>
            <person name="Powell A.J."/>
            <person name="Barry K."/>
            <person name="Miller A.N."/>
            <person name="Grigoriev I.V."/>
            <person name="Debuchy R."/>
            <person name="Gladieux P."/>
            <person name="Thoren M.H."/>
            <person name="Johannesson H."/>
        </authorList>
    </citation>
    <scope>NUCLEOTIDE SEQUENCE</scope>
    <source>
        <strain evidence="2">CBS 508.74</strain>
    </source>
</reference>
<organism evidence="2 3">
    <name type="scientific">Canariomyces notabilis</name>
    <dbReference type="NCBI Taxonomy" id="2074819"/>
    <lineage>
        <taxon>Eukaryota</taxon>
        <taxon>Fungi</taxon>
        <taxon>Dikarya</taxon>
        <taxon>Ascomycota</taxon>
        <taxon>Pezizomycotina</taxon>
        <taxon>Sordariomycetes</taxon>
        <taxon>Sordariomycetidae</taxon>
        <taxon>Sordariales</taxon>
        <taxon>Chaetomiaceae</taxon>
        <taxon>Canariomyces</taxon>
    </lineage>
</organism>
<accession>A0AAN6TE77</accession>
<dbReference type="RefSeq" id="XP_064670357.1">
    <property type="nucleotide sequence ID" value="XM_064813338.1"/>
</dbReference>
<evidence type="ECO:0000256" key="1">
    <source>
        <dbReference type="SAM" id="MobiDB-lite"/>
    </source>
</evidence>
<keyword evidence="3" id="KW-1185">Reference proteome</keyword>
<evidence type="ECO:0000313" key="3">
    <source>
        <dbReference type="Proteomes" id="UP001302812"/>
    </source>
</evidence>
<reference evidence="2" key="1">
    <citation type="journal article" date="2023" name="Mol. Phylogenet. Evol.">
        <title>Genome-scale phylogeny and comparative genomics of the fungal order Sordariales.</title>
        <authorList>
            <person name="Hensen N."/>
            <person name="Bonometti L."/>
            <person name="Westerberg I."/>
            <person name="Brannstrom I.O."/>
            <person name="Guillou S."/>
            <person name="Cros-Aarteil S."/>
            <person name="Calhoun S."/>
            <person name="Haridas S."/>
            <person name="Kuo A."/>
            <person name="Mondo S."/>
            <person name="Pangilinan J."/>
            <person name="Riley R."/>
            <person name="LaButti K."/>
            <person name="Andreopoulos B."/>
            <person name="Lipzen A."/>
            <person name="Chen C."/>
            <person name="Yan M."/>
            <person name="Daum C."/>
            <person name="Ng V."/>
            <person name="Clum A."/>
            <person name="Steindorff A."/>
            <person name="Ohm R.A."/>
            <person name="Martin F."/>
            <person name="Silar P."/>
            <person name="Natvig D.O."/>
            <person name="Lalanne C."/>
            <person name="Gautier V."/>
            <person name="Ament-Velasquez S.L."/>
            <person name="Kruys A."/>
            <person name="Hutchinson M.I."/>
            <person name="Powell A.J."/>
            <person name="Barry K."/>
            <person name="Miller A.N."/>
            <person name="Grigoriev I.V."/>
            <person name="Debuchy R."/>
            <person name="Gladieux P."/>
            <person name="Hiltunen Thoren M."/>
            <person name="Johannesson H."/>
        </authorList>
    </citation>
    <scope>NUCLEOTIDE SEQUENCE</scope>
    <source>
        <strain evidence="2">CBS 508.74</strain>
    </source>
</reference>
<dbReference type="Proteomes" id="UP001302812">
    <property type="component" value="Unassembled WGS sequence"/>
</dbReference>
<gene>
    <name evidence="2" type="ORF">N656DRAFT_76456</name>
</gene>
<evidence type="ECO:0000313" key="2">
    <source>
        <dbReference type="EMBL" id="KAK4112787.1"/>
    </source>
</evidence>
<proteinExistence type="predicted"/>
<feature type="compositionally biased region" description="Low complexity" evidence="1">
    <location>
        <begin position="127"/>
        <end position="143"/>
    </location>
</feature>
<protein>
    <submittedName>
        <fullName evidence="2">Uncharacterized protein</fullName>
    </submittedName>
</protein>
<dbReference type="AlphaFoldDB" id="A0AAN6TE77"/>
<sequence>MPMFSEPRRVELYLALADCCLFLISGRSEEMGRKIDMGLDGKILRPQTSPRSKHRNSVCWYFHFASAPYPFQVPHSHHHSPSSARGFLTWKTIPLFPSTITLKLLAVTSSPTLQTVFPSSPTPPSTPDSSSSIPKAVLPFSPTSSPPSTPDSQPPIGKVTASDFFSHPQSRFAILSHTFINPIFSTIGRNRLPVVRPSLHASRSI</sequence>